<proteinExistence type="predicted"/>
<dbReference type="STRING" id="1817772.A2527_05610"/>
<evidence type="ECO:0000313" key="1">
    <source>
        <dbReference type="EMBL" id="OGG94679.1"/>
    </source>
</evidence>
<evidence type="ECO:0000313" key="2">
    <source>
        <dbReference type="Proteomes" id="UP000178449"/>
    </source>
</evidence>
<accession>A0A1F6G9A6</accession>
<dbReference type="EMBL" id="MFNE01000035">
    <property type="protein sequence ID" value="OGG94679.1"/>
    <property type="molecule type" value="Genomic_DNA"/>
</dbReference>
<gene>
    <name evidence="1" type="ORF">A2527_05610</name>
</gene>
<protein>
    <submittedName>
        <fullName evidence="1">Uncharacterized protein</fullName>
    </submittedName>
</protein>
<organism evidence="1 2">
    <name type="scientific">Candidatus Lambdaproteobacteria bacterium RIFOXYD2_FULL_50_16</name>
    <dbReference type="NCBI Taxonomy" id="1817772"/>
    <lineage>
        <taxon>Bacteria</taxon>
        <taxon>Pseudomonadati</taxon>
        <taxon>Pseudomonadota</taxon>
        <taxon>Candidatus Lambdaproteobacteria</taxon>
    </lineage>
</organism>
<reference evidence="1 2" key="1">
    <citation type="journal article" date="2016" name="Nat. Commun.">
        <title>Thousands of microbial genomes shed light on interconnected biogeochemical processes in an aquifer system.</title>
        <authorList>
            <person name="Anantharaman K."/>
            <person name="Brown C.T."/>
            <person name="Hug L.A."/>
            <person name="Sharon I."/>
            <person name="Castelle C.J."/>
            <person name="Probst A.J."/>
            <person name="Thomas B.C."/>
            <person name="Singh A."/>
            <person name="Wilkins M.J."/>
            <person name="Karaoz U."/>
            <person name="Brodie E.L."/>
            <person name="Williams K.H."/>
            <person name="Hubbard S.S."/>
            <person name="Banfield J.F."/>
        </authorList>
    </citation>
    <scope>NUCLEOTIDE SEQUENCE [LARGE SCALE GENOMIC DNA]</scope>
</reference>
<dbReference type="Proteomes" id="UP000178449">
    <property type="component" value="Unassembled WGS sequence"/>
</dbReference>
<sequence>MINLLGKQESLLEALRQDINETVGDFFSKLRGGELTEFLGREPYERLEATANHRNGFYDQ</sequence>
<comment type="caution">
    <text evidence="1">The sequence shown here is derived from an EMBL/GenBank/DDBJ whole genome shotgun (WGS) entry which is preliminary data.</text>
</comment>
<name>A0A1F6G9A6_9PROT</name>
<dbReference type="AlphaFoldDB" id="A0A1F6G9A6"/>